<proteinExistence type="predicted"/>
<protein>
    <submittedName>
        <fullName evidence="2">Uncharacterized protein</fullName>
    </submittedName>
</protein>
<keyword evidence="1" id="KW-0732">Signal</keyword>
<sequence length="112" mass="12690">MAARWSTVFFLARPCCAQRFSQGRWRTGEGNGTQGDIYLSPRWAKQPRATCKLYRQDLPTYDPVGSCLGRPQCDLGTISTVSRRYTFRLSANCLHRDHAGRVLGRYCSIPSD</sequence>
<dbReference type="Proteomes" id="UP000813824">
    <property type="component" value="Unassembled WGS sequence"/>
</dbReference>
<evidence type="ECO:0000313" key="2">
    <source>
        <dbReference type="EMBL" id="KAH8103510.1"/>
    </source>
</evidence>
<organism evidence="2 3">
    <name type="scientific">Cristinia sonorae</name>
    <dbReference type="NCBI Taxonomy" id="1940300"/>
    <lineage>
        <taxon>Eukaryota</taxon>
        <taxon>Fungi</taxon>
        <taxon>Dikarya</taxon>
        <taxon>Basidiomycota</taxon>
        <taxon>Agaricomycotina</taxon>
        <taxon>Agaricomycetes</taxon>
        <taxon>Agaricomycetidae</taxon>
        <taxon>Agaricales</taxon>
        <taxon>Pleurotineae</taxon>
        <taxon>Stephanosporaceae</taxon>
        <taxon>Cristinia</taxon>
    </lineage>
</organism>
<gene>
    <name evidence="2" type="ORF">BXZ70DRAFT_735115</name>
</gene>
<evidence type="ECO:0000313" key="3">
    <source>
        <dbReference type="Proteomes" id="UP000813824"/>
    </source>
</evidence>
<accession>A0A8K0USV8</accession>
<keyword evidence="3" id="KW-1185">Reference proteome</keyword>
<comment type="caution">
    <text evidence="2">The sequence shown here is derived from an EMBL/GenBank/DDBJ whole genome shotgun (WGS) entry which is preliminary data.</text>
</comment>
<dbReference type="EMBL" id="JAEVFJ010000007">
    <property type="protein sequence ID" value="KAH8103510.1"/>
    <property type="molecule type" value="Genomic_DNA"/>
</dbReference>
<name>A0A8K0USV8_9AGAR</name>
<dbReference type="AlphaFoldDB" id="A0A8K0USV8"/>
<feature type="signal peptide" evidence="1">
    <location>
        <begin position="1"/>
        <end position="17"/>
    </location>
</feature>
<evidence type="ECO:0000256" key="1">
    <source>
        <dbReference type="SAM" id="SignalP"/>
    </source>
</evidence>
<reference evidence="2" key="1">
    <citation type="journal article" date="2021" name="New Phytol.">
        <title>Evolutionary innovations through gain and loss of genes in the ectomycorrhizal Boletales.</title>
        <authorList>
            <person name="Wu G."/>
            <person name="Miyauchi S."/>
            <person name="Morin E."/>
            <person name="Kuo A."/>
            <person name="Drula E."/>
            <person name="Varga T."/>
            <person name="Kohler A."/>
            <person name="Feng B."/>
            <person name="Cao Y."/>
            <person name="Lipzen A."/>
            <person name="Daum C."/>
            <person name="Hundley H."/>
            <person name="Pangilinan J."/>
            <person name="Johnson J."/>
            <person name="Barry K."/>
            <person name="LaButti K."/>
            <person name="Ng V."/>
            <person name="Ahrendt S."/>
            <person name="Min B."/>
            <person name="Choi I.G."/>
            <person name="Park H."/>
            <person name="Plett J.M."/>
            <person name="Magnuson J."/>
            <person name="Spatafora J.W."/>
            <person name="Nagy L.G."/>
            <person name="Henrissat B."/>
            <person name="Grigoriev I.V."/>
            <person name="Yang Z.L."/>
            <person name="Xu J."/>
            <person name="Martin F.M."/>
        </authorList>
    </citation>
    <scope>NUCLEOTIDE SEQUENCE</scope>
    <source>
        <strain evidence="2">KKN 215</strain>
    </source>
</reference>
<feature type="chain" id="PRO_5035431675" evidence="1">
    <location>
        <begin position="18"/>
        <end position="112"/>
    </location>
</feature>